<organism evidence="1 2">
    <name type="scientific">Haematobacter massiliensis</name>
    <dbReference type="NCBI Taxonomy" id="195105"/>
    <lineage>
        <taxon>Bacteria</taxon>
        <taxon>Pseudomonadati</taxon>
        <taxon>Pseudomonadota</taxon>
        <taxon>Alphaproteobacteria</taxon>
        <taxon>Rhodobacterales</taxon>
        <taxon>Paracoccaceae</taxon>
        <taxon>Haematobacter</taxon>
    </lineage>
</organism>
<accession>A0A086YAU9</accession>
<dbReference type="STRING" id="195105.CN97_10355"/>
<keyword evidence="2" id="KW-1185">Reference proteome</keyword>
<evidence type="ECO:0000313" key="2">
    <source>
        <dbReference type="Proteomes" id="UP000028826"/>
    </source>
</evidence>
<dbReference type="Proteomes" id="UP000028826">
    <property type="component" value="Unassembled WGS sequence"/>
</dbReference>
<proteinExistence type="predicted"/>
<reference evidence="1 2" key="1">
    <citation type="submission" date="2014-03" db="EMBL/GenBank/DDBJ databases">
        <title>Genome of Haematobacter massiliensis CCUG 47968.</title>
        <authorList>
            <person name="Wang D."/>
            <person name="Wang G."/>
        </authorList>
    </citation>
    <scope>NUCLEOTIDE SEQUENCE [LARGE SCALE GENOMIC DNA]</scope>
    <source>
        <strain evidence="1 2">CCUG 47968</strain>
    </source>
</reference>
<sequence>MQLICHADVPDYTAWKAAFDAEVENIEAAGLSTLQIWRNADQPSRVVVLFEVHDRGRAQTWLSKQNALGTGFSSTEFVETA</sequence>
<dbReference type="EMBL" id="JGYG01000002">
    <property type="protein sequence ID" value="KFI31399.1"/>
    <property type="molecule type" value="Genomic_DNA"/>
</dbReference>
<dbReference type="AlphaFoldDB" id="A0A086YAU9"/>
<dbReference type="OrthoDB" id="7726846at2"/>
<dbReference type="RefSeq" id="WP_035707927.1">
    <property type="nucleotide sequence ID" value="NZ_CAMIFG010000051.1"/>
</dbReference>
<comment type="caution">
    <text evidence="1">The sequence shown here is derived from an EMBL/GenBank/DDBJ whole genome shotgun (WGS) entry which is preliminary data.</text>
</comment>
<protein>
    <submittedName>
        <fullName evidence="1">Uncharacterized protein</fullName>
    </submittedName>
</protein>
<name>A0A086YAU9_9RHOB</name>
<evidence type="ECO:0000313" key="1">
    <source>
        <dbReference type="EMBL" id="KFI31399.1"/>
    </source>
</evidence>
<gene>
    <name evidence="1" type="ORF">CN97_10355</name>
</gene>